<dbReference type="PROSITE" id="PS01121">
    <property type="entry name" value="CASPASE_HIS"/>
    <property type="match status" value="1"/>
</dbReference>
<accession>A0AAV5UC16</accession>
<feature type="domain" description="Caspase family p20" evidence="1">
    <location>
        <begin position="14"/>
        <end position="58"/>
    </location>
</feature>
<comment type="caution">
    <text evidence="2">The sequence shown here is derived from an EMBL/GenBank/DDBJ whole genome shotgun (WGS) entry which is preliminary data.</text>
</comment>
<evidence type="ECO:0000259" key="1">
    <source>
        <dbReference type="PROSITE" id="PS50208"/>
    </source>
</evidence>
<dbReference type="InterPro" id="IPR011600">
    <property type="entry name" value="Pept_C14_caspase"/>
</dbReference>
<organism evidence="2 3">
    <name type="scientific">Pristionchus entomophagus</name>
    <dbReference type="NCBI Taxonomy" id="358040"/>
    <lineage>
        <taxon>Eukaryota</taxon>
        <taxon>Metazoa</taxon>
        <taxon>Ecdysozoa</taxon>
        <taxon>Nematoda</taxon>
        <taxon>Chromadorea</taxon>
        <taxon>Rhabditida</taxon>
        <taxon>Rhabditina</taxon>
        <taxon>Diplogasteromorpha</taxon>
        <taxon>Diplogasteroidea</taxon>
        <taxon>Neodiplogasteridae</taxon>
        <taxon>Pristionchus</taxon>
    </lineage>
</organism>
<sequence>MREDIDALVTLFTKKLSFDVMLHQNLESEEMITTVKEFAMSEVHANRSCVMMIVLSHGKTDTVGYSCGIGR</sequence>
<reference evidence="2" key="1">
    <citation type="submission" date="2023-10" db="EMBL/GenBank/DDBJ databases">
        <title>Genome assembly of Pristionchus species.</title>
        <authorList>
            <person name="Yoshida K."/>
            <person name="Sommer R.J."/>
        </authorList>
    </citation>
    <scope>NUCLEOTIDE SEQUENCE</scope>
    <source>
        <strain evidence="2">RS0144</strain>
    </source>
</reference>
<evidence type="ECO:0000313" key="3">
    <source>
        <dbReference type="Proteomes" id="UP001432027"/>
    </source>
</evidence>
<dbReference type="Proteomes" id="UP001432027">
    <property type="component" value="Unassembled WGS sequence"/>
</dbReference>
<keyword evidence="3" id="KW-1185">Reference proteome</keyword>
<dbReference type="GO" id="GO:0006508">
    <property type="term" value="P:proteolysis"/>
    <property type="evidence" value="ECO:0007669"/>
    <property type="project" value="InterPro"/>
</dbReference>
<proteinExistence type="predicted"/>
<dbReference type="AlphaFoldDB" id="A0AAV5UC16"/>
<evidence type="ECO:0000313" key="2">
    <source>
        <dbReference type="EMBL" id="GMT03958.1"/>
    </source>
</evidence>
<protein>
    <recommendedName>
        <fullName evidence="1">Caspase family p20 domain-containing protein</fullName>
    </recommendedName>
</protein>
<dbReference type="PROSITE" id="PS50208">
    <property type="entry name" value="CASPASE_P20"/>
    <property type="match status" value="1"/>
</dbReference>
<dbReference type="EMBL" id="BTSX01000006">
    <property type="protein sequence ID" value="GMT03958.1"/>
    <property type="molecule type" value="Genomic_DNA"/>
</dbReference>
<dbReference type="InterPro" id="IPR029030">
    <property type="entry name" value="Caspase-like_dom_sf"/>
</dbReference>
<gene>
    <name evidence="2" type="ORF">PENTCL1PPCAC_26132</name>
</gene>
<dbReference type="Pfam" id="PF00656">
    <property type="entry name" value="Peptidase_C14"/>
    <property type="match status" value="1"/>
</dbReference>
<dbReference type="Gene3D" id="3.40.50.1460">
    <property type="match status" value="1"/>
</dbReference>
<dbReference type="InterPro" id="IPR016129">
    <property type="entry name" value="Caspase_his_AS"/>
</dbReference>
<name>A0AAV5UC16_9BILA</name>
<dbReference type="InterPro" id="IPR001309">
    <property type="entry name" value="Pept_C14_p20"/>
</dbReference>
<dbReference type="SUPFAM" id="SSF52129">
    <property type="entry name" value="Caspase-like"/>
    <property type="match status" value="1"/>
</dbReference>
<dbReference type="GO" id="GO:0004197">
    <property type="term" value="F:cysteine-type endopeptidase activity"/>
    <property type="evidence" value="ECO:0007669"/>
    <property type="project" value="InterPro"/>
</dbReference>